<evidence type="ECO:0000259" key="2">
    <source>
        <dbReference type="Pfam" id="PF00497"/>
    </source>
</evidence>
<protein>
    <submittedName>
        <fullName evidence="3">Transporter substrate-binding domain-containing protein</fullName>
    </submittedName>
</protein>
<dbReference type="Proteomes" id="UP000601768">
    <property type="component" value="Unassembled WGS sequence"/>
</dbReference>
<proteinExistence type="predicted"/>
<dbReference type="SUPFAM" id="SSF53850">
    <property type="entry name" value="Periplasmic binding protein-like II"/>
    <property type="match status" value="1"/>
</dbReference>
<reference evidence="3" key="1">
    <citation type="journal article" date="2018" name="Int. J. Syst. Evol. Microbiol.">
        <title>Neptunicella marina gen. nov., sp. nov., isolated from surface seawater.</title>
        <authorList>
            <person name="Liu X."/>
            <person name="Lai Q."/>
            <person name="Du Y."/>
            <person name="Zhang X."/>
            <person name="Liu Z."/>
            <person name="Sun F."/>
            <person name="Shao Z."/>
        </authorList>
    </citation>
    <scope>NUCLEOTIDE SEQUENCE</scope>
    <source>
        <strain evidence="3">S27-2</strain>
    </source>
</reference>
<feature type="domain" description="Solute-binding protein family 3/N-terminal" evidence="2">
    <location>
        <begin position="41"/>
        <end position="253"/>
    </location>
</feature>
<dbReference type="RefSeq" id="WP_186504954.1">
    <property type="nucleotide sequence ID" value="NZ_JACNEP010000001.1"/>
</dbReference>
<dbReference type="EMBL" id="JACNEP010000001">
    <property type="protein sequence ID" value="MBC3764483.1"/>
    <property type="molecule type" value="Genomic_DNA"/>
</dbReference>
<evidence type="ECO:0000313" key="4">
    <source>
        <dbReference type="Proteomes" id="UP000601768"/>
    </source>
</evidence>
<dbReference type="PANTHER" id="PTHR38834">
    <property type="entry name" value="PERIPLASMIC SUBSTRATE BINDING PROTEIN FAMILY 3"/>
    <property type="match status" value="1"/>
</dbReference>
<keyword evidence="1" id="KW-0732">Signal</keyword>
<accession>A0A8J6M0A2</accession>
<gene>
    <name evidence="3" type="ORF">H8B19_01240</name>
</gene>
<keyword evidence="4" id="KW-1185">Reference proteome</keyword>
<organism evidence="3 4">
    <name type="scientific">Neptunicella marina</name>
    <dbReference type="NCBI Taxonomy" id="2125989"/>
    <lineage>
        <taxon>Bacteria</taxon>
        <taxon>Pseudomonadati</taxon>
        <taxon>Pseudomonadota</taxon>
        <taxon>Gammaproteobacteria</taxon>
        <taxon>Alteromonadales</taxon>
        <taxon>Alteromonadaceae</taxon>
        <taxon>Neptunicella</taxon>
    </lineage>
</organism>
<dbReference type="Pfam" id="PF00497">
    <property type="entry name" value="SBP_bac_3"/>
    <property type="match status" value="1"/>
</dbReference>
<comment type="caution">
    <text evidence="3">The sequence shown here is derived from an EMBL/GenBank/DDBJ whole genome shotgun (WGS) entry which is preliminary data.</text>
</comment>
<dbReference type="Gene3D" id="3.40.190.10">
    <property type="entry name" value="Periplasmic binding protein-like II"/>
    <property type="match status" value="2"/>
</dbReference>
<sequence>MQQFNPLYLLSAAILFFSVAAHCASGSASQQNVPPLLLLTEHSPPGEYLDENGQATGATVQLIKLIMQRLDENGRFSIQPWARSLAIAQTSQNTVLFETSRTEAREKQFNWVGPLKHYDAALYGRDDILPANLSQQQINQGFIACAARGSFLASQLTDHGFIEGKNLVLTTNDDQCAPMLLQGRIDLTPLNERAQQQVTQRLPDHVNLVEVMHFPANELYLAFSKDIPRERLERWQLALEQTYLDGSMRKLYEPVYREQTIAFLEQFAQQQERIRQTK</sequence>
<name>A0A8J6M0A2_9ALTE</name>
<dbReference type="InterPro" id="IPR001638">
    <property type="entry name" value="Solute-binding_3/MltF_N"/>
</dbReference>
<reference evidence="3" key="2">
    <citation type="submission" date="2020-08" db="EMBL/GenBank/DDBJ databases">
        <authorList>
            <person name="Lai Q."/>
        </authorList>
    </citation>
    <scope>NUCLEOTIDE SEQUENCE</scope>
    <source>
        <strain evidence="3">S27-2</strain>
    </source>
</reference>
<evidence type="ECO:0000313" key="3">
    <source>
        <dbReference type="EMBL" id="MBC3764483.1"/>
    </source>
</evidence>
<feature type="signal peptide" evidence="1">
    <location>
        <begin position="1"/>
        <end position="23"/>
    </location>
</feature>
<evidence type="ECO:0000256" key="1">
    <source>
        <dbReference type="SAM" id="SignalP"/>
    </source>
</evidence>
<dbReference type="AlphaFoldDB" id="A0A8J6M0A2"/>
<feature type="chain" id="PRO_5035297624" evidence="1">
    <location>
        <begin position="24"/>
        <end position="278"/>
    </location>
</feature>
<dbReference type="PANTHER" id="PTHR38834:SF3">
    <property type="entry name" value="SOLUTE-BINDING PROTEIN FAMILY 3_N-TERMINAL DOMAIN-CONTAINING PROTEIN"/>
    <property type="match status" value="1"/>
</dbReference>